<comment type="caution">
    <text evidence="12">The sequence shown here is derived from an EMBL/GenBank/DDBJ whole genome shotgun (WGS) entry which is preliminary data.</text>
</comment>
<feature type="domain" description="ABC transporter" evidence="10">
    <location>
        <begin position="357"/>
        <end position="591"/>
    </location>
</feature>
<evidence type="ECO:0000256" key="8">
    <source>
        <dbReference type="SAM" id="MobiDB-lite"/>
    </source>
</evidence>
<gene>
    <name evidence="12" type="ORF">KTT_59530</name>
</gene>
<dbReference type="GO" id="GO:0005524">
    <property type="term" value="F:ATP binding"/>
    <property type="evidence" value="ECO:0007669"/>
    <property type="project" value="UniProtKB-KW"/>
</dbReference>
<feature type="region of interest" description="Disordered" evidence="8">
    <location>
        <begin position="607"/>
        <end position="626"/>
    </location>
</feature>
<evidence type="ECO:0000256" key="1">
    <source>
        <dbReference type="ARBA" id="ARBA00004651"/>
    </source>
</evidence>
<evidence type="ECO:0000256" key="3">
    <source>
        <dbReference type="ARBA" id="ARBA00022692"/>
    </source>
</evidence>
<dbReference type="SUPFAM" id="SSF52540">
    <property type="entry name" value="P-loop containing nucleoside triphosphate hydrolases"/>
    <property type="match status" value="1"/>
</dbReference>
<dbReference type="InterPro" id="IPR036640">
    <property type="entry name" value="ABC1_TM_sf"/>
</dbReference>
<keyword evidence="5 12" id="KW-0067">ATP-binding</keyword>
<dbReference type="Pfam" id="PF00664">
    <property type="entry name" value="ABC_membrane"/>
    <property type="match status" value="1"/>
</dbReference>
<evidence type="ECO:0000256" key="2">
    <source>
        <dbReference type="ARBA" id="ARBA00022448"/>
    </source>
</evidence>
<dbReference type="Gene3D" id="1.20.1560.10">
    <property type="entry name" value="ABC transporter type 1, transmembrane domain"/>
    <property type="match status" value="1"/>
</dbReference>
<evidence type="ECO:0000256" key="6">
    <source>
        <dbReference type="ARBA" id="ARBA00022989"/>
    </source>
</evidence>
<dbReference type="RefSeq" id="WP_161975864.1">
    <property type="nucleotide sequence ID" value="NZ_BIFR01000002.1"/>
</dbReference>
<keyword evidence="3 9" id="KW-0812">Transmembrane</keyword>
<feature type="transmembrane region" description="Helical" evidence="9">
    <location>
        <begin position="41"/>
        <end position="65"/>
    </location>
</feature>
<keyword evidence="13" id="KW-1185">Reference proteome</keyword>
<feature type="transmembrane region" description="Helical" evidence="9">
    <location>
        <begin position="151"/>
        <end position="172"/>
    </location>
</feature>
<keyword evidence="2" id="KW-0813">Transport</keyword>
<dbReference type="PANTHER" id="PTHR43394:SF1">
    <property type="entry name" value="ATP-BINDING CASSETTE SUB-FAMILY B MEMBER 10, MITOCHONDRIAL"/>
    <property type="match status" value="1"/>
</dbReference>
<feature type="transmembrane region" description="Helical" evidence="9">
    <location>
        <begin position="294"/>
        <end position="322"/>
    </location>
</feature>
<dbReference type="GO" id="GO:0016887">
    <property type="term" value="F:ATP hydrolysis activity"/>
    <property type="evidence" value="ECO:0007669"/>
    <property type="project" value="InterPro"/>
</dbReference>
<feature type="transmembrane region" description="Helical" evidence="9">
    <location>
        <begin position="267"/>
        <end position="288"/>
    </location>
</feature>
<dbReference type="FunFam" id="3.40.50.300:FF:000287">
    <property type="entry name" value="Multidrug ABC transporter ATP-binding protein"/>
    <property type="match status" value="1"/>
</dbReference>
<dbReference type="PROSITE" id="PS50929">
    <property type="entry name" value="ABC_TM1F"/>
    <property type="match status" value="1"/>
</dbReference>
<dbReference type="CDD" id="cd18542">
    <property type="entry name" value="ABC_6TM_YknU_like"/>
    <property type="match status" value="1"/>
</dbReference>
<dbReference type="PANTHER" id="PTHR43394">
    <property type="entry name" value="ATP-DEPENDENT PERMEASE MDL1, MITOCHONDRIAL"/>
    <property type="match status" value="1"/>
</dbReference>
<dbReference type="GO" id="GO:0015421">
    <property type="term" value="F:ABC-type oligopeptide transporter activity"/>
    <property type="evidence" value="ECO:0007669"/>
    <property type="project" value="TreeGrafter"/>
</dbReference>
<dbReference type="GO" id="GO:0090374">
    <property type="term" value="P:oligopeptide export from mitochondrion"/>
    <property type="evidence" value="ECO:0007669"/>
    <property type="project" value="TreeGrafter"/>
</dbReference>
<evidence type="ECO:0000313" key="13">
    <source>
        <dbReference type="Proteomes" id="UP000287352"/>
    </source>
</evidence>
<dbReference type="Gene3D" id="3.40.50.300">
    <property type="entry name" value="P-loop containing nucleotide triphosphate hydrolases"/>
    <property type="match status" value="1"/>
</dbReference>
<dbReference type="PROSITE" id="PS00211">
    <property type="entry name" value="ABC_TRANSPORTER_1"/>
    <property type="match status" value="1"/>
</dbReference>
<evidence type="ECO:0000259" key="11">
    <source>
        <dbReference type="PROSITE" id="PS50929"/>
    </source>
</evidence>
<dbReference type="InterPro" id="IPR039421">
    <property type="entry name" value="Type_1_exporter"/>
</dbReference>
<dbReference type="GO" id="GO:0005886">
    <property type="term" value="C:plasma membrane"/>
    <property type="evidence" value="ECO:0007669"/>
    <property type="project" value="UniProtKB-SubCell"/>
</dbReference>
<dbReference type="SUPFAM" id="SSF90123">
    <property type="entry name" value="ABC transporter transmembrane region"/>
    <property type="match status" value="1"/>
</dbReference>
<dbReference type="InterPro" id="IPR003439">
    <property type="entry name" value="ABC_transporter-like_ATP-bd"/>
</dbReference>
<dbReference type="InterPro" id="IPR011527">
    <property type="entry name" value="ABC1_TM_dom"/>
</dbReference>
<feature type="transmembrane region" description="Helical" evidence="9">
    <location>
        <begin position="178"/>
        <end position="195"/>
    </location>
</feature>
<dbReference type="SMART" id="SM00382">
    <property type="entry name" value="AAA"/>
    <property type="match status" value="1"/>
</dbReference>
<proteinExistence type="predicted"/>
<organism evidence="12 13">
    <name type="scientific">Tengunoibacter tsumagoiensis</name>
    <dbReference type="NCBI Taxonomy" id="2014871"/>
    <lineage>
        <taxon>Bacteria</taxon>
        <taxon>Bacillati</taxon>
        <taxon>Chloroflexota</taxon>
        <taxon>Ktedonobacteria</taxon>
        <taxon>Ktedonobacterales</taxon>
        <taxon>Dictyobacteraceae</taxon>
        <taxon>Tengunoibacter</taxon>
    </lineage>
</organism>
<dbReference type="Pfam" id="PF00005">
    <property type="entry name" value="ABC_tran"/>
    <property type="match status" value="1"/>
</dbReference>
<evidence type="ECO:0000313" key="12">
    <source>
        <dbReference type="EMBL" id="GCE16094.1"/>
    </source>
</evidence>
<sequence length="626" mass="70019">MQFAQGKNQALTLPPTSGWRENWNVYFRIIKLLRPHWRHTTGALICTLMATLFSLLAPWLLQWVIDVGLHTGRLTDLFIVAGAILGTSILRGLFAYGQGYLSQALSSLVAYDLRNQLYNHLQELSFSFHDDSETGQLMSRMTADIEAVRNYIPMGLMRAILVVITFLSVAVILFRLDIVLALVTFTSVPILLVISERVLRRLRPLWLDVQNGVGDLSTIMQESLSGVRVVKSFAREEFEIKKFGAKNLELRELNMSAMRLSAWNQPLLILALNIIMVIVLWIGGISVINKHLSLGILVAVTQYVLLLGMPVRVFGFTINWWVRGLSGGTRIFSVLDTTSDINDAPDAEVLPKVNGEVHFEHVSFAYNNGIEVLHDINMTVKPGQIVAILGPTGSGKSSILNLLPRFYDVTSGRVTVDGHDVRHVTQASLRRNVGLVLQDVFLFNATIRENIGYGVISATEEEIIEAAKIARIHDFILTLPDGYDTWVGERGVTLSGGQKQRVAIARTLLLNPSILVLDDSTSSVDMETEYLIQQALEAVMQGRTTFVVASRLRTIKNADQILVLERGRIIEQGKHESLLSLNGPYARLYDLQLREQEEFEAQLLASEQVVEPVEEPEEERSKEAQR</sequence>
<protein>
    <submittedName>
        <fullName evidence="12">ABC transporter ATP-binding protein</fullName>
    </submittedName>
</protein>
<dbReference type="InterPro" id="IPR017871">
    <property type="entry name" value="ABC_transporter-like_CS"/>
</dbReference>
<dbReference type="InterPro" id="IPR027417">
    <property type="entry name" value="P-loop_NTPase"/>
</dbReference>
<feature type="domain" description="ABC transmembrane type-1" evidence="11">
    <location>
        <begin position="42"/>
        <end position="319"/>
    </location>
</feature>
<keyword evidence="7 9" id="KW-0472">Membrane</keyword>
<dbReference type="EMBL" id="BIFR01000002">
    <property type="protein sequence ID" value="GCE16094.1"/>
    <property type="molecule type" value="Genomic_DNA"/>
</dbReference>
<reference evidence="13" key="1">
    <citation type="submission" date="2018-12" db="EMBL/GenBank/DDBJ databases">
        <title>Tengunoibacter tsumagoiensis gen. nov., sp. nov., Dictyobacter kobayashii sp. nov., D. alpinus sp. nov., and D. joshuensis sp. nov. and description of Dictyobacteraceae fam. nov. within the order Ktedonobacterales isolated from Tengu-no-mugimeshi.</title>
        <authorList>
            <person name="Wang C.M."/>
            <person name="Zheng Y."/>
            <person name="Sakai Y."/>
            <person name="Toyoda A."/>
            <person name="Minakuchi Y."/>
            <person name="Abe K."/>
            <person name="Yokota A."/>
            <person name="Yabe S."/>
        </authorList>
    </citation>
    <scope>NUCLEOTIDE SEQUENCE [LARGE SCALE GENOMIC DNA]</scope>
    <source>
        <strain evidence="13">Uno3</strain>
    </source>
</reference>
<feature type="transmembrane region" description="Helical" evidence="9">
    <location>
        <begin position="77"/>
        <end position="96"/>
    </location>
</feature>
<comment type="subcellular location">
    <subcellularLocation>
        <location evidence="1">Cell membrane</location>
        <topology evidence="1">Multi-pass membrane protein</topology>
    </subcellularLocation>
</comment>
<evidence type="ECO:0000256" key="9">
    <source>
        <dbReference type="SAM" id="Phobius"/>
    </source>
</evidence>
<evidence type="ECO:0000259" key="10">
    <source>
        <dbReference type="PROSITE" id="PS50893"/>
    </source>
</evidence>
<keyword evidence="6 9" id="KW-1133">Transmembrane helix</keyword>
<dbReference type="InterPro" id="IPR003593">
    <property type="entry name" value="AAA+_ATPase"/>
</dbReference>
<evidence type="ECO:0000256" key="7">
    <source>
        <dbReference type="ARBA" id="ARBA00023136"/>
    </source>
</evidence>
<evidence type="ECO:0000256" key="5">
    <source>
        <dbReference type="ARBA" id="ARBA00022840"/>
    </source>
</evidence>
<keyword evidence="4" id="KW-0547">Nucleotide-binding</keyword>
<dbReference type="AlphaFoldDB" id="A0A402AA97"/>
<dbReference type="Proteomes" id="UP000287352">
    <property type="component" value="Unassembled WGS sequence"/>
</dbReference>
<name>A0A402AA97_9CHLR</name>
<accession>A0A402AA97</accession>
<dbReference type="PROSITE" id="PS50893">
    <property type="entry name" value="ABC_TRANSPORTER_2"/>
    <property type="match status" value="1"/>
</dbReference>
<evidence type="ECO:0000256" key="4">
    <source>
        <dbReference type="ARBA" id="ARBA00022741"/>
    </source>
</evidence>